<dbReference type="EMBL" id="JACXIZ010000079">
    <property type="protein sequence ID" value="MBD2848602.1"/>
    <property type="molecule type" value="Genomic_DNA"/>
</dbReference>
<name>A0A927BYB4_9BACL</name>
<keyword evidence="2" id="KW-0238">DNA-binding</keyword>
<evidence type="ECO:0000313" key="6">
    <source>
        <dbReference type="Proteomes" id="UP000621560"/>
    </source>
</evidence>
<sequence>MEEERLGLDSLVPELDFVHRWERRERFVASGKRHPNWLIFAAERGEFSYRIGAEEGVAAFGDLVLCPPDRRFDRTVICPVSLFVIQLGWKDASGDAPDEALLQAIPSGKVAPRDVSRLASTYRMLQDSWPQREARSIRRTQHYVADLWLQVCDALHPVRAASPGGVSTVMAQARRQLEMRAFEPLRLQALAEECGMSLSVFSRRYKQAWGCPPLAQLTALRMERAMQLLAETELPLEAIALGCGYQSGFYLSRLFRRITGQTPGQYRQQRRI</sequence>
<keyword evidence="1" id="KW-0805">Transcription regulation</keyword>
<dbReference type="SUPFAM" id="SSF46689">
    <property type="entry name" value="Homeodomain-like"/>
    <property type="match status" value="2"/>
</dbReference>
<evidence type="ECO:0000256" key="3">
    <source>
        <dbReference type="ARBA" id="ARBA00023163"/>
    </source>
</evidence>
<dbReference type="GO" id="GO:0043565">
    <property type="term" value="F:sequence-specific DNA binding"/>
    <property type="evidence" value="ECO:0007669"/>
    <property type="project" value="InterPro"/>
</dbReference>
<accession>A0A927BYB4</accession>
<keyword evidence="3" id="KW-0804">Transcription</keyword>
<dbReference type="PANTHER" id="PTHR46796">
    <property type="entry name" value="HTH-TYPE TRANSCRIPTIONAL ACTIVATOR RHAS-RELATED"/>
    <property type="match status" value="1"/>
</dbReference>
<evidence type="ECO:0000259" key="4">
    <source>
        <dbReference type="PROSITE" id="PS01124"/>
    </source>
</evidence>
<dbReference type="SMART" id="SM00342">
    <property type="entry name" value="HTH_ARAC"/>
    <property type="match status" value="1"/>
</dbReference>
<dbReference type="Pfam" id="PF12833">
    <property type="entry name" value="HTH_18"/>
    <property type="match status" value="1"/>
</dbReference>
<proteinExistence type="predicted"/>
<dbReference type="GO" id="GO:0003700">
    <property type="term" value="F:DNA-binding transcription factor activity"/>
    <property type="evidence" value="ECO:0007669"/>
    <property type="project" value="InterPro"/>
</dbReference>
<dbReference type="PROSITE" id="PS01124">
    <property type="entry name" value="HTH_ARAC_FAMILY_2"/>
    <property type="match status" value="1"/>
</dbReference>
<reference evidence="5" key="1">
    <citation type="submission" date="2020-09" db="EMBL/GenBank/DDBJ databases">
        <title>A novel bacterium of genus Paenibacillus, isolated from South China Sea.</title>
        <authorList>
            <person name="Huang H."/>
            <person name="Mo K."/>
            <person name="Hu Y."/>
        </authorList>
    </citation>
    <scope>NUCLEOTIDE SEQUENCE</scope>
    <source>
        <strain evidence="5">IB182496</strain>
    </source>
</reference>
<dbReference type="AlphaFoldDB" id="A0A927BYB4"/>
<dbReference type="PROSITE" id="PS00041">
    <property type="entry name" value="HTH_ARAC_FAMILY_1"/>
    <property type="match status" value="1"/>
</dbReference>
<keyword evidence="6" id="KW-1185">Reference proteome</keyword>
<gene>
    <name evidence="5" type="ORF">IDH44_25770</name>
</gene>
<dbReference type="InterPro" id="IPR018062">
    <property type="entry name" value="HTH_AraC-typ_CS"/>
</dbReference>
<dbReference type="InterPro" id="IPR009057">
    <property type="entry name" value="Homeodomain-like_sf"/>
</dbReference>
<evidence type="ECO:0000256" key="1">
    <source>
        <dbReference type="ARBA" id="ARBA00023015"/>
    </source>
</evidence>
<organism evidence="5 6">
    <name type="scientific">Paenibacillus sabuli</name>
    <dbReference type="NCBI Taxonomy" id="2772509"/>
    <lineage>
        <taxon>Bacteria</taxon>
        <taxon>Bacillati</taxon>
        <taxon>Bacillota</taxon>
        <taxon>Bacilli</taxon>
        <taxon>Bacillales</taxon>
        <taxon>Paenibacillaceae</taxon>
        <taxon>Paenibacillus</taxon>
    </lineage>
</organism>
<dbReference type="RefSeq" id="WP_190921697.1">
    <property type="nucleotide sequence ID" value="NZ_JACXIZ010000079.1"/>
</dbReference>
<dbReference type="InterPro" id="IPR018060">
    <property type="entry name" value="HTH_AraC"/>
</dbReference>
<evidence type="ECO:0000313" key="5">
    <source>
        <dbReference type="EMBL" id="MBD2848602.1"/>
    </source>
</evidence>
<dbReference type="InterPro" id="IPR050204">
    <property type="entry name" value="AraC_XylS_family_regulators"/>
</dbReference>
<dbReference type="Gene3D" id="1.10.10.60">
    <property type="entry name" value="Homeodomain-like"/>
    <property type="match status" value="2"/>
</dbReference>
<evidence type="ECO:0000256" key="2">
    <source>
        <dbReference type="ARBA" id="ARBA00023125"/>
    </source>
</evidence>
<protein>
    <submittedName>
        <fullName evidence="5">Helix-turn-helix transcriptional regulator</fullName>
    </submittedName>
</protein>
<feature type="domain" description="HTH araC/xylS-type" evidence="4">
    <location>
        <begin position="171"/>
        <end position="269"/>
    </location>
</feature>
<comment type="caution">
    <text evidence="5">The sequence shown here is derived from an EMBL/GenBank/DDBJ whole genome shotgun (WGS) entry which is preliminary data.</text>
</comment>
<dbReference type="Proteomes" id="UP000621560">
    <property type="component" value="Unassembled WGS sequence"/>
</dbReference>